<keyword evidence="4" id="KW-1185">Reference proteome</keyword>
<dbReference type="Proteomes" id="UP001174934">
    <property type="component" value="Unassembled WGS sequence"/>
</dbReference>
<proteinExistence type="predicted"/>
<dbReference type="Pfam" id="PF12030">
    <property type="entry name" value="DUF3517"/>
    <property type="match status" value="1"/>
</dbReference>
<dbReference type="CDD" id="cd02659">
    <property type="entry name" value="peptidase_C19C"/>
    <property type="match status" value="1"/>
</dbReference>
<feature type="region of interest" description="Disordered" evidence="1">
    <location>
        <begin position="1"/>
        <end position="155"/>
    </location>
</feature>
<dbReference type="FunFam" id="3.90.70.10:FF:000136">
    <property type="entry name" value="Ubiquitin C-terminal hydrolase, putative"/>
    <property type="match status" value="1"/>
</dbReference>
<accession>A0AA40C9V0</accession>
<feature type="domain" description="USP" evidence="2">
    <location>
        <begin position="1629"/>
        <end position="1955"/>
    </location>
</feature>
<dbReference type="Pfam" id="PF00443">
    <property type="entry name" value="UCH"/>
    <property type="match status" value="1"/>
</dbReference>
<dbReference type="InterPro" id="IPR038765">
    <property type="entry name" value="Papain-like_cys_pep_sf"/>
</dbReference>
<dbReference type="InterPro" id="IPR050164">
    <property type="entry name" value="Peptidase_C19"/>
</dbReference>
<reference evidence="3" key="1">
    <citation type="submission" date="2023-06" db="EMBL/GenBank/DDBJ databases">
        <title>Genome-scale phylogeny and comparative genomics of the fungal order Sordariales.</title>
        <authorList>
            <consortium name="Lawrence Berkeley National Laboratory"/>
            <person name="Hensen N."/>
            <person name="Bonometti L."/>
            <person name="Westerberg I."/>
            <person name="Brannstrom I.O."/>
            <person name="Guillou S."/>
            <person name="Cros-Aarteil S."/>
            <person name="Calhoun S."/>
            <person name="Haridas S."/>
            <person name="Kuo A."/>
            <person name="Mondo S."/>
            <person name="Pangilinan J."/>
            <person name="Riley R."/>
            <person name="LaButti K."/>
            <person name="Andreopoulos B."/>
            <person name="Lipzen A."/>
            <person name="Chen C."/>
            <person name="Yanf M."/>
            <person name="Daum C."/>
            <person name="Ng V."/>
            <person name="Clum A."/>
            <person name="Steindorff A."/>
            <person name="Ohm R."/>
            <person name="Martin F."/>
            <person name="Silar P."/>
            <person name="Natvig D."/>
            <person name="Lalanne C."/>
            <person name="Gautier V."/>
            <person name="Ament-velasquez S.L."/>
            <person name="Kruys A."/>
            <person name="Hutchinson M.I."/>
            <person name="Powell A.J."/>
            <person name="Barry K."/>
            <person name="Miller A.N."/>
            <person name="Grigoriev I.V."/>
            <person name="Debuchy R."/>
            <person name="Gladieux P."/>
            <person name="Thoren M.H."/>
            <person name="Johannesson H."/>
        </authorList>
    </citation>
    <scope>NUCLEOTIDE SEQUENCE</scope>
    <source>
        <strain evidence="3">SMH3391-2</strain>
    </source>
</reference>
<evidence type="ECO:0000259" key="2">
    <source>
        <dbReference type="PROSITE" id="PS50235"/>
    </source>
</evidence>
<dbReference type="InterPro" id="IPR021905">
    <property type="entry name" value="DUF3517"/>
</dbReference>
<dbReference type="PROSITE" id="PS00973">
    <property type="entry name" value="USP_2"/>
    <property type="match status" value="1"/>
</dbReference>
<feature type="compositionally biased region" description="Low complexity" evidence="1">
    <location>
        <begin position="46"/>
        <end position="57"/>
    </location>
</feature>
<dbReference type="GO" id="GO:0005829">
    <property type="term" value="C:cytosol"/>
    <property type="evidence" value="ECO:0007669"/>
    <property type="project" value="TreeGrafter"/>
</dbReference>
<dbReference type="SUPFAM" id="SSF54001">
    <property type="entry name" value="Cysteine proteinases"/>
    <property type="match status" value="1"/>
</dbReference>
<dbReference type="InterPro" id="IPR028889">
    <property type="entry name" value="USP"/>
</dbReference>
<feature type="compositionally biased region" description="Polar residues" evidence="1">
    <location>
        <begin position="110"/>
        <end position="121"/>
    </location>
</feature>
<dbReference type="PANTHER" id="PTHR24006:SF827">
    <property type="entry name" value="UBIQUITIN CARBOXYL-TERMINAL HYDROLASE 34"/>
    <property type="match status" value="1"/>
</dbReference>
<comment type="caution">
    <text evidence="3">The sequence shown here is derived from an EMBL/GenBank/DDBJ whole genome shotgun (WGS) entry which is preliminary data.</text>
</comment>
<dbReference type="GO" id="GO:0016579">
    <property type="term" value="P:protein deubiquitination"/>
    <property type="evidence" value="ECO:0007669"/>
    <property type="project" value="InterPro"/>
</dbReference>
<dbReference type="InterPro" id="IPR001394">
    <property type="entry name" value="Peptidase_C19_UCH"/>
</dbReference>
<dbReference type="Gene3D" id="3.90.70.10">
    <property type="entry name" value="Cysteine proteinases"/>
    <property type="match status" value="1"/>
</dbReference>
<feature type="compositionally biased region" description="Basic and acidic residues" evidence="1">
    <location>
        <begin position="1"/>
        <end position="15"/>
    </location>
</feature>
<dbReference type="PANTHER" id="PTHR24006">
    <property type="entry name" value="UBIQUITIN CARBOXYL-TERMINAL HYDROLASE"/>
    <property type="match status" value="1"/>
</dbReference>
<name>A0AA40C9V0_9PEZI</name>
<evidence type="ECO:0000313" key="3">
    <source>
        <dbReference type="EMBL" id="KAK0630801.1"/>
    </source>
</evidence>
<feature type="compositionally biased region" description="Basic and acidic residues" evidence="1">
    <location>
        <begin position="73"/>
        <end position="85"/>
    </location>
</feature>
<gene>
    <name evidence="3" type="ORF">B0T17DRAFT_231975</name>
</gene>
<organism evidence="3 4">
    <name type="scientific">Bombardia bombarda</name>
    <dbReference type="NCBI Taxonomy" id="252184"/>
    <lineage>
        <taxon>Eukaryota</taxon>
        <taxon>Fungi</taxon>
        <taxon>Dikarya</taxon>
        <taxon>Ascomycota</taxon>
        <taxon>Pezizomycotina</taxon>
        <taxon>Sordariomycetes</taxon>
        <taxon>Sordariomycetidae</taxon>
        <taxon>Sordariales</taxon>
        <taxon>Lasiosphaeriaceae</taxon>
        <taxon>Bombardia</taxon>
    </lineage>
</organism>
<evidence type="ECO:0000256" key="1">
    <source>
        <dbReference type="SAM" id="MobiDB-lite"/>
    </source>
</evidence>
<dbReference type="GO" id="GO:0005634">
    <property type="term" value="C:nucleus"/>
    <property type="evidence" value="ECO:0007669"/>
    <property type="project" value="TreeGrafter"/>
</dbReference>
<dbReference type="GO" id="GO:0004843">
    <property type="term" value="F:cysteine-type deubiquitinase activity"/>
    <property type="evidence" value="ECO:0007669"/>
    <property type="project" value="InterPro"/>
</dbReference>
<protein>
    <recommendedName>
        <fullName evidence="2">USP domain-containing protein</fullName>
    </recommendedName>
</protein>
<sequence>MAQASKSDESRERAVSSEPCSTRPNPFDDSDIASRKRRRTSLSGASRSRSVDTVTSSPGSLADGDLASEDPGLEAKNDSAMKIDTDLDADPAIPSTPEQRPLDAQPPSGPRSSRVTINVRTPSRPLEAVSSSPSSPSSPSPTETTTAALFTPEDDVKISVEESEVDMSREDTILDTPVSSASDSSSSPPIEVVPVHIDDDDGDDFRSTGEPEVTIFGDYSRSMLIDPSSEFPFRENAETFPEAATRLTQYLTTHETVSQSIADWIEGYLAWARSAPLGMILESHQEHRDLWQSIPDLVLFVTRQKVLYPRNRPIRQAIFAFYRVFATLTAFFIEIDIKSLRNVSTDSARLPDLASPFYVQALNTLVHNEDAALDPPQTGNEAEEMNYFMEMMEVLDRFQKFHMNQGGTLAYINKLAQLESELVPRFPRLTDYLGQLCLLTSVIIRQSSRRFRNGNFQANQLAWTSISRGYILFKTMSATLSSIVERNINYLSQDGTTNLLSSLTEIYHVCLSTKGIVSSDILKEHRESHPPIDESHLPEGIAATWKFTIYSKLIMSSQMQLRVMAANSMCTDLVGFHKKYHGIEPIDDSNNTAMLNYLASFLLRSGLVAYLLGPTCHPEVTTESSNIIGFLIVSHTYTAEHTDTLWQTVTSTQDPRVSDALLRMITRIAHLFPPEGLLYLCEKLNTVPVEAFSLAMRELSNLIVQSLGPKTAFEKGLVESAPYRLCVRLIRQSSVLGPQSSTCHSEVQQFAILKLKDLISTGLNIDDRKRIYADCLGDIKLRTSSAIGNLWVLSVVTRGFNLRELAILLSQHDLAGIMVEELDAAITVARNAPFPAVLSGPQNTPRKDLLMNVLFHDSPAINEDLGPNLWHLLVGAGAASREDRDVAWQLLNFSMKRPHSVKSFISTCFSEYLPSLAPEYFCLGALEFVRGQIIPLVEDVNSVLLDDDEDDDHGGIAQLWRMILTSPDGTIETQAIQTLVNDVYLDSRSISSFSHYRARKVHLNLVGQCLRQLSSAAATLRGLHSRTASCDDEVMTEVATDHELRKQELTFIRSLAVLSEFHRLHQAKEHFSAPDVRSLILDSPSPKDIEGDLAELKYQSFDGDEQSDVKPLRIGKKNTAAALLATLREVTGFNSYRIYYKGGLLIPKERDIGKSLEDLQIQNGIMLVKREEDIPASPTRIRHGASSVEVEILGHFDELWEYLSMDAKFAQEVYNFLVKLPADEKVIKVLEDPSTSCRDIFPLGQPFQSLYAVHALREHLTSQRDKLRAIESEAHDSSKGLIFAKSLARTMSLVVSAISDPEILNQCPNVALQIELSSSLLDCFVFLLQDPLLPVSAAQYLDTPLLDHLLNMMPESFMAAPEISTRHITLCLGGILDSCPLSSIFMSAFRAHPKIPTLLETLLLHDQRPEVRHNTIALITEKISHKLVEPDPVANQFRAFTWPLVSSLVGPAMASPVDSYEILDLCYAIFVTLRDFQTLNYHDLLLNWGNLLLDYTTYEDVTKPGIVDRAVTGLIRLLHGIICSHDIPGHQQEMLRLKGVARKIFWKHLYPPMDGRLAPSRPILSQDGRTMLFEMIFSLVEGDQDQIEMLLEDLNELVPVYPEEEDLYGYEFLQQFERAKAIRAPCGYVGLKNLSNTCYLNSLFTQLYMNVNFRQFMLKAEVQDGDYSQNLLFQTQRLFAHLQGSIRRFANPEDCVSCIKTYEDGHIDIHNQMDVDEFYNLLIDRWESQLLTSDEKRQFHSFYGGQLVQQVKSKECEHISERLEPFSAIQCDIKGKMSLEDSLQAYVDGEIMSGDNRYKCSTCDRHVDASKRACLKDIPDNLIFHLKRFDFNLRTVQRSKINDYFSFPNKINMRPYTIEHLSGEDTPDDIFELVGVLVHSGTAESGHYYSYIRERPTSGDSQVWVEFNDDVVTSWDPAQMETSCFGGPDYRSQFDNNGVIYDKTYSAYMLFYERSTSVAKNQQLLRQCGYPSPFSVDVSPDLAGHIQLENEALLRRHCLYDPSQIKFVNMAIGQLQLSNEGKCSSSHRLENLAMTAALSHLDQVASRTKDIPDFFALQKRIDAMCEGCAKCSVAVFEYFDKYNEPFRMLVQKNPDADVRQGIVDLMIRVLQHIKAAVPYQYGIRSADDSEDDDYGLQQSTMAGVMRLFRLLWDNFHLSLRSWPEVFDFMLSFVKIGRNEMATFLEQPFLWKLLMVVSADASLELPPQFARMITTVSRRMATRPPSYECIIALIDVLVASMQFYVTEDDQVIGLDTPEQRLDRNEDLEEPFHYTRQEVKIIHHDWGRGLSNIFVEKLVSINQNQPATYNILVNLMRQSPLMEEKVFRTLRLSIGGQITQHHNTPYLRAAALFFCRVASHADFVNRLIAHVIDQCMCLQNSEGRSFFEFQRDVFDGPRENTGEDPEDILMAGFDNVPRWAPGLLVYFDPAVSGDVEVFLQEKLFRYGPSPVFEDTEQGRRRAAKITETAKVLGFRCLEYLRDSYVTRNVDVSRRVVEGPERVIRECGKFFNPMEVDEYREFSKLSQGEFSNAWQFGID</sequence>
<dbReference type="InterPro" id="IPR018200">
    <property type="entry name" value="USP_CS"/>
</dbReference>
<dbReference type="PROSITE" id="PS50235">
    <property type="entry name" value="USP_3"/>
    <property type="match status" value="1"/>
</dbReference>
<evidence type="ECO:0000313" key="4">
    <source>
        <dbReference type="Proteomes" id="UP001174934"/>
    </source>
</evidence>
<feature type="compositionally biased region" description="Low complexity" evidence="1">
    <location>
        <begin position="130"/>
        <end position="141"/>
    </location>
</feature>
<dbReference type="EMBL" id="JAULSR010000002">
    <property type="protein sequence ID" value="KAK0630801.1"/>
    <property type="molecule type" value="Genomic_DNA"/>
</dbReference>